<dbReference type="PANTHER" id="PTHR33365">
    <property type="entry name" value="YALI0B05434P"/>
    <property type="match status" value="1"/>
</dbReference>
<dbReference type="PANTHER" id="PTHR33365:SF4">
    <property type="entry name" value="CYCLOCHLOROTINE BIOSYNTHESIS PROTEIN O"/>
    <property type="match status" value="1"/>
</dbReference>
<dbReference type="AlphaFoldDB" id="A0AAN6SKA4"/>
<keyword evidence="3" id="KW-0812">Transmembrane</keyword>
<keyword evidence="7" id="KW-0325">Glycoprotein</keyword>
<organism evidence="9 10">
    <name type="scientific">Parachaetomium inaequale</name>
    <dbReference type="NCBI Taxonomy" id="2588326"/>
    <lineage>
        <taxon>Eukaryota</taxon>
        <taxon>Fungi</taxon>
        <taxon>Dikarya</taxon>
        <taxon>Ascomycota</taxon>
        <taxon>Pezizomycotina</taxon>
        <taxon>Sordariomycetes</taxon>
        <taxon>Sordariomycetidae</taxon>
        <taxon>Sordariales</taxon>
        <taxon>Chaetomiaceae</taxon>
        <taxon>Parachaetomium</taxon>
    </lineage>
</organism>
<comment type="caution">
    <text evidence="9">The sequence shown here is derived from an EMBL/GenBank/DDBJ whole genome shotgun (WGS) entry which is preliminary data.</text>
</comment>
<dbReference type="GO" id="GO:0043386">
    <property type="term" value="P:mycotoxin biosynthetic process"/>
    <property type="evidence" value="ECO:0007669"/>
    <property type="project" value="InterPro"/>
</dbReference>
<dbReference type="Proteomes" id="UP001303115">
    <property type="component" value="Unassembled WGS sequence"/>
</dbReference>
<evidence type="ECO:0000256" key="1">
    <source>
        <dbReference type="ARBA" id="ARBA00004167"/>
    </source>
</evidence>
<proteinExistence type="inferred from homology"/>
<keyword evidence="6" id="KW-0472">Membrane</keyword>
<sequence length="208" mass="23797">MSEALPKEILEYEEKPEWRGLQHPWNLEPSEELDAVWEDLLYALNIRISEDEINILHENRTNRVKVNGGGYAGVLGVYHHMHCLNNLRRVVHWDFYGPTLATAKHAEGFSKEHSAEARLTGEPDHCIDAIRQALMCHANTALYTAEWMNDSHVPINKELRSGAVTTCVKWDSLDRWARKKALVPGHYQYLPGPYEVNRVEDGLSGRST</sequence>
<dbReference type="EMBL" id="MU854785">
    <property type="protein sequence ID" value="KAK4031496.1"/>
    <property type="molecule type" value="Genomic_DNA"/>
</dbReference>
<evidence type="ECO:0000256" key="5">
    <source>
        <dbReference type="ARBA" id="ARBA00023026"/>
    </source>
</evidence>
<dbReference type="InterPro" id="IPR021765">
    <property type="entry name" value="UstYa-like"/>
</dbReference>
<comment type="similarity">
    <text evidence="8">Belongs to the ustYa family.</text>
</comment>
<evidence type="ECO:0000256" key="4">
    <source>
        <dbReference type="ARBA" id="ARBA00022989"/>
    </source>
</evidence>
<dbReference type="Pfam" id="PF11807">
    <property type="entry name" value="UstYa"/>
    <property type="match status" value="1"/>
</dbReference>
<keyword evidence="10" id="KW-1185">Reference proteome</keyword>
<evidence type="ECO:0000256" key="2">
    <source>
        <dbReference type="ARBA" id="ARBA00004685"/>
    </source>
</evidence>
<evidence type="ECO:0000256" key="8">
    <source>
        <dbReference type="ARBA" id="ARBA00035112"/>
    </source>
</evidence>
<protein>
    <submittedName>
        <fullName evidence="9">Uncharacterized protein</fullName>
    </submittedName>
</protein>
<evidence type="ECO:0000313" key="9">
    <source>
        <dbReference type="EMBL" id="KAK4031496.1"/>
    </source>
</evidence>
<keyword evidence="4" id="KW-1133">Transmembrane helix</keyword>
<keyword evidence="5" id="KW-0843">Virulence</keyword>
<evidence type="ECO:0000256" key="7">
    <source>
        <dbReference type="ARBA" id="ARBA00023180"/>
    </source>
</evidence>
<evidence type="ECO:0000256" key="6">
    <source>
        <dbReference type="ARBA" id="ARBA00023136"/>
    </source>
</evidence>
<accession>A0AAN6SKA4</accession>
<evidence type="ECO:0000313" key="10">
    <source>
        <dbReference type="Proteomes" id="UP001303115"/>
    </source>
</evidence>
<evidence type="ECO:0000256" key="3">
    <source>
        <dbReference type="ARBA" id="ARBA00022692"/>
    </source>
</evidence>
<comment type="subcellular location">
    <subcellularLocation>
        <location evidence="1">Membrane</location>
        <topology evidence="1">Single-pass membrane protein</topology>
    </subcellularLocation>
</comment>
<gene>
    <name evidence="9" type="ORF">C8A01DRAFT_51441</name>
</gene>
<dbReference type="GO" id="GO:0016020">
    <property type="term" value="C:membrane"/>
    <property type="evidence" value="ECO:0007669"/>
    <property type="project" value="UniProtKB-SubCell"/>
</dbReference>
<name>A0AAN6SKA4_9PEZI</name>
<comment type="pathway">
    <text evidence="2">Mycotoxin biosynthesis.</text>
</comment>
<reference evidence="10" key="1">
    <citation type="journal article" date="2023" name="Mol. Phylogenet. Evol.">
        <title>Genome-scale phylogeny and comparative genomics of the fungal order Sordariales.</title>
        <authorList>
            <person name="Hensen N."/>
            <person name="Bonometti L."/>
            <person name="Westerberg I."/>
            <person name="Brannstrom I.O."/>
            <person name="Guillou S."/>
            <person name="Cros-Aarteil S."/>
            <person name="Calhoun S."/>
            <person name="Haridas S."/>
            <person name="Kuo A."/>
            <person name="Mondo S."/>
            <person name="Pangilinan J."/>
            <person name="Riley R."/>
            <person name="LaButti K."/>
            <person name="Andreopoulos B."/>
            <person name="Lipzen A."/>
            <person name="Chen C."/>
            <person name="Yan M."/>
            <person name="Daum C."/>
            <person name="Ng V."/>
            <person name="Clum A."/>
            <person name="Steindorff A."/>
            <person name="Ohm R.A."/>
            <person name="Martin F."/>
            <person name="Silar P."/>
            <person name="Natvig D.O."/>
            <person name="Lalanne C."/>
            <person name="Gautier V."/>
            <person name="Ament-Velasquez S.L."/>
            <person name="Kruys A."/>
            <person name="Hutchinson M.I."/>
            <person name="Powell A.J."/>
            <person name="Barry K."/>
            <person name="Miller A.N."/>
            <person name="Grigoriev I.V."/>
            <person name="Debuchy R."/>
            <person name="Gladieux P."/>
            <person name="Hiltunen Thoren M."/>
            <person name="Johannesson H."/>
        </authorList>
    </citation>
    <scope>NUCLEOTIDE SEQUENCE [LARGE SCALE GENOMIC DNA]</scope>
    <source>
        <strain evidence="10">CBS 284.82</strain>
    </source>
</reference>